<dbReference type="SUPFAM" id="SSF57667">
    <property type="entry name" value="beta-beta-alpha zinc fingers"/>
    <property type="match status" value="1"/>
</dbReference>
<accession>A0ABM1XLS2</accession>
<feature type="region of interest" description="Disordered" evidence="2">
    <location>
        <begin position="599"/>
        <end position="622"/>
    </location>
</feature>
<feature type="region of interest" description="Disordered" evidence="2">
    <location>
        <begin position="451"/>
        <end position="507"/>
    </location>
</feature>
<feature type="region of interest" description="Disordered" evidence="2">
    <location>
        <begin position="1"/>
        <end position="25"/>
    </location>
</feature>
<dbReference type="PROSITE" id="PS00028">
    <property type="entry name" value="ZINC_FINGER_C2H2_1"/>
    <property type="match status" value="3"/>
</dbReference>
<evidence type="ECO:0000256" key="2">
    <source>
        <dbReference type="SAM" id="MobiDB-lite"/>
    </source>
</evidence>
<evidence type="ECO:0000313" key="5">
    <source>
        <dbReference type="Proteomes" id="UP000069940"/>
    </source>
</evidence>
<feature type="region of interest" description="Disordered" evidence="2">
    <location>
        <begin position="1069"/>
        <end position="1094"/>
    </location>
</feature>
<dbReference type="RefSeq" id="XP_029711169.2">
    <property type="nucleotide sequence ID" value="XM_029855309.2"/>
</dbReference>
<dbReference type="PANTHER" id="PTHR21020:SF0">
    <property type="entry name" value="ZINC FINGER PROTEIN 800"/>
    <property type="match status" value="1"/>
</dbReference>
<dbReference type="EnsemblMetazoa" id="AALFPA23_000814.R38278">
    <property type="protein sequence ID" value="AALFPA23_000814.P38278"/>
    <property type="gene ID" value="AALFPA23_000814"/>
</dbReference>
<feature type="region of interest" description="Disordered" evidence="2">
    <location>
        <begin position="1111"/>
        <end position="1159"/>
    </location>
</feature>
<dbReference type="PROSITE" id="PS50157">
    <property type="entry name" value="ZINC_FINGER_C2H2_2"/>
    <property type="match status" value="2"/>
</dbReference>
<feature type="compositionally biased region" description="Low complexity" evidence="2">
    <location>
        <begin position="1129"/>
        <end position="1144"/>
    </location>
</feature>
<protein>
    <recommendedName>
        <fullName evidence="3">C2H2-type domain-containing protein</fullName>
    </recommendedName>
</protein>
<dbReference type="EnsemblMetazoa" id="AALFPA23_000814.R38279">
    <property type="protein sequence ID" value="AALFPA23_000814.P38279"/>
    <property type="gene ID" value="AALFPA23_000814"/>
</dbReference>
<dbReference type="RefSeq" id="XP_029711167.2">
    <property type="nucleotide sequence ID" value="XM_029855307.2"/>
</dbReference>
<dbReference type="PANTHER" id="PTHR21020">
    <property type="entry name" value="ZINC FINGER PROTEIN 800"/>
    <property type="match status" value="1"/>
</dbReference>
<keyword evidence="1" id="KW-0862">Zinc</keyword>
<dbReference type="Gene3D" id="3.30.160.60">
    <property type="entry name" value="Classic Zinc Finger"/>
    <property type="match status" value="2"/>
</dbReference>
<organism evidence="4 5">
    <name type="scientific">Aedes albopictus</name>
    <name type="common">Asian tiger mosquito</name>
    <name type="synonym">Stegomyia albopicta</name>
    <dbReference type="NCBI Taxonomy" id="7160"/>
    <lineage>
        <taxon>Eukaryota</taxon>
        <taxon>Metazoa</taxon>
        <taxon>Ecdysozoa</taxon>
        <taxon>Arthropoda</taxon>
        <taxon>Hexapoda</taxon>
        <taxon>Insecta</taxon>
        <taxon>Pterygota</taxon>
        <taxon>Neoptera</taxon>
        <taxon>Endopterygota</taxon>
        <taxon>Diptera</taxon>
        <taxon>Nematocera</taxon>
        <taxon>Culicoidea</taxon>
        <taxon>Culicidae</taxon>
        <taxon>Culicinae</taxon>
        <taxon>Aedini</taxon>
        <taxon>Aedes</taxon>
        <taxon>Stegomyia</taxon>
    </lineage>
</organism>
<dbReference type="SMART" id="SM00355">
    <property type="entry name" value="ZnF_C2H2"/>
    <property type="match status" value="6"/>
</dbReference>
<feature type="region of interest" description="Disordered" evidence="2">
    <location>
        <begin position="375"/>
        <end position="403"/>
    </location>
</feature>
<evidence type="ECO:0000256" key="1">
    <source>
        <dbReference type="PROSITE-ProRule" id="PRU00042"/>
    </source>
</evidence>
<dbReference type="RefSeq" id="XP_029711168.2">
    <property type="nucleotide sequence ID" value="XM_029855308.2"/>
</dbReference>
<feature type="domain" description="C2H2-type" evidence="3">
    <location>
        <begin position="423"/>
        <end position="452"/>
    </location>
</feature>
<feature type="region of interest" description="Disordered" evidence="2">
    <location>
        <begin position="225"/>
        <end position="252"/>
    </location>
</feature>
<feature type="compositionally biased region" description="Low complexity" evidence="2">
    <location>
        <begin position="463"/>
        <end position="473"/>
    </location>
</feature>
<name>A0ABM1XLS2_AEDAL</name>
<feature type="compositionally biased region" description="Low complexity" evidence="2">
    <location>
        <begin position="376"/>
        <end position="396"/>
    </location>
</feature>
<dbReference type="InterPro" id="IPR036236">
    <property type="entry name" value="Znf_C2H2_sf"/>
</dbReference>
<dbReference type="EnsemblMetazoa" id="AALFPA23_000814.R38276">
    <property type="protein sequence ID" value="AALFPA23_000814.P38276"/>
    <property type="gene ID" value="AALFPA23_000814"/>
</dbReference>
<reference evidence="5" key="1">
    <citation type="journal article" date="2015" name="Proc. Natl. Acad. Sci. U.S.A.">
        <title>Genome sequence of the Asian Tiger mosquito, Aedes albopictus, reveals insights into its biology, genetics, and evolution.</title>
        <authorList>
            <person name="Chen X.G."/>
            <person name="Jiang X."/>
            <person name="Gu J."/>
            <person name="Xu M."/>
            <person name="Wu Y."/>
            <person name="Deng Y."/>
            <person name="Zhang C."/>
            <person name="Bonizzoni M."/>
            <person name="Dermauw W."/>
            <person name="Vontas J."/>
            <person name="Armbruster P."/>
            <person name="Huang X."/>
            <person name="Yang Y."/>
            <person name="Zhang H."/>
            <person name="He W."/>
            <person name="Peng H."/>
            <person name="Liu Y."/>
            <person name="Wu K."/>
            <person name="Chen J."/>
            <person name="Lirakis M."/>
            <person name="Topalis P."/>
            <person name="Van Leeuwen T."/>
            <person name="Hall A.B."/>
            <person name="Jiang X."/>
            <person name="Thorpe C."/>
            <person name="Mueller R.L."/>
            <person name="Sun C."/>
            <person name="Waterhouse R.M."/>
            <person name="Yan G."/>
            <person name="Tu Z.J."/>
            <person name="Fang X."/>
            <person name="James A.A."/>
        </authorList>
    </citation>
    <scope>NUCLEOTIDE SEQUENCE [LARGE SCALE GENOMIC DNA]</scope>
    <source>
        <strain evidence="5">Foshan</strain>
    </source>
</reference>
<feature type="compositionally biased region" description="Basic residues" evidence="2">
    <location>
        <begin position="777"/>
        <end position="786"/>
    </location>
</feature>
<dbReference type="EnsemblMetazoa" id="AALFPA23_000814.R38277">
    <property type="protein sequence ID" value="AALFPA23_000814.P38277"/>
    <property type="gene ID" value="AALFPA23_000814"/>
</dbReference>
<dbReference type="Pfam" id="PF00096">
    <property type="entry name" value="zf-C2H2"/>
    <property type="match status" value="1"/>
</dbReference>
<keyword evidence="1" id="KW-0863">Zinc-finger</keyword>
<reference evidence="4" key="2">
    <citation type="submission" date="2025-05" db="UniProtKB">
        <authorList>
            <consortium name="EnsemblMetazoa"/>
        </authorList>
    </citation>
    <scope>IDENTIFICATION</scope>
    <source>
        <strain evidence="4">Foshan</strain>
    </source>
</reference>
<feature type="compositionally biased region" description="Polar residues" evidence="2">
    <location>
        <begin position="1069"/>
        <end position="1089"/>
    </location>
</feature>
<dbReference type="InterPro" id="IPR039149">
    <property type="entry name" value="ZNF800"/>
</dbReference>
<feature type="compositionally biased region" description="Low complexity" evidence="2">
    <location>
        <begin position="753"/>
        <end position="770"/>
    </location>
</feature>
<dbReference type="RefSeq" id="XP_029711170.2">
    <property type="nucleotide sequence ID" value="XM_029855310.2"/>
</dbReference>
<feature type="region of interest" description="Disordered" evidence="2">
    <location>
        <begin position="748"/>
        <end position="826"/>
    </location>
</feature>
<proteinExistence type="predicted"/>
<evidence type="ECO:0000259" key="3">
    <source>
        <dbReference type="PROSITE" id="PS50157"/>
    </source>
</evidence>
<feature type="domain" description="C2H2-type" evidence="3">
    <location>
        <begin position="314"/>
        <end position="342"/>
    </location>
</feature>
<dbReference type="Proteomes" id="UP000069940">
    <property type="component" value="Unassembled WGS sequence"/>
</dbReference>
<keyword evidence="5" id="KW-1185">Reference proteome</keyword>
<sequence>MRSIRKSIAESDDDATRSSLGGGSSAATAQRHIDLSLLRKPILTAVTGFVEAFKAYEAGTEEIRKLLSSECDVLYECRVCRNIFRSLTNFISHKRVYCRKLFNAAQHFHFQNDGFLDQDIATILQAEQDSQNKAKKAHADILNKDLSSIIERLRRKQHKAGAELSMTDYYDKVNHKLTQDDLSRRQHLLQLDRVPATEAAVFQTVRIGVVDCMRTQVGELENLNNNNNDTVLGPDGKVLAPRSRPQSTLPVIRGPSEQYFKPIELEREGKAEDRGGGEEASEGHSCLECNLRFDTEKTLKLHTDMKHTPSTYVYTCPSCPKTFMQPGAVIRHLCNDHKKSMRRIKMMRDSILKRRVRADEVVVKGPSREVSRLLQAASSMSATNSSSQDGATGSSSYGMPDDHDEAAATRAWMENLEHFDQGPMCSYCGKTFERKAVLSTHMQTCVHKLRQTENGSVPPPPASSSSSSSGSSSRRSRTKDESSLPAVVTKIKLEPVEPTASDDSNSYDVPLSTLQARISQETKVVESVVTIKPEELALHEDVETSNRRKRKKPMIMLRNATDDISWETEEIVAAEETSAVEVSVKPSVPIKRDVLEGSEVAKKAPRNRKKKTDESEVNEAHEKDLIRRLDQGEEIECRCLKKYNDPEKYKRHLKVYHSRQRRFWCAICEFKGYRKVDTINHLMQEHKYEGDVEDLSSLINFQPVEKPKKAVPPSPANNEPINSIIEAVSRICDTSTTDISFMEVSTEQITMDSTTSSSVNVTLNTTTEVPTPEPSSPKKRPKRPTRALRESICITPEEDSSKKPTKPPVVPLEDSGSPTSRRPIRNRVKPVNKDFVYDLTHLLYKEEDFDKFPLVDLMQDKATHPSKPLQQPDSSRVPPVATVSPSKRESLRSHVPKPIPSHLYRGAALKMATRQVELGRAAFHRPPELPQERSFIPSQMSPPRRITSIHDWPVVKKDRKIGSITKMPESDIQIKRRYAKRVSSIVDTLQPELNRERRKIIPRRNSVIPMRPRQSVSIEILNKLSASRTAAGLEVVQHTDIPPVVKCPNEAELRRVIEANLKDHRATMSLANPNGTTVEDLNGSSTTTASEEEVISPRKRITLMQRLQENRTKRMQEQNGITPTKEKPSTPTSSPSSPQPGTSSNAAMPGRAPSSRSLNVADMLHAKLKRFSSHSSH</sequence>
<feature type="compositionally biased region" description="Basic and acidic residues" evidence="2">
    <location>
        <begin position="611"/>
        <end position="622"/>
    </location>
</feature>
<keyword evidence="1" id="KW-0479">Metal-binding</keyword>
<dbReference type="GeneID" id="109421992"/>
<evidence type="ECO:0000313" key="4">
    <source>
        <dbReference type="EnsemblMetazoa" id="AALFPA23_000814.P38278"/>
    </source>
</evidence>
<feature type="region of interest" description="Disordered" evidence="2">
    <location>
        <begin position="863"/>
        <end position="899"/>
    </location>
</feature>
<dbReference type="InterPro" id="IPR013087">
    <property type="entry name" value="Znf_C2H2_type"/>
</dbReference>